<evidence type="ECO:0000313" key="2">
    <source>
        <dbReference type="EMBL" id="CAF1555395.1"/>
    </source>
</evidence>
<organism evidence="2 3">
    <name type="scientific">Adineta steineri</name>
    <dbReference type="NCBI Taxonomy" id="433720"/>
    <lineage>
        <taxon>Eukaryota</taxon>
        <taxon>Metazoa</taxon>
        <taxon>Spiralia</taxon>
        <taxon>Gnathifera</taxon>
        <taxon>Rotifera</taxon>
        <taxon>Eurotatoria</taxon>
        <taxon>Bdelloidea</taxon>
        <taxon>Adinetida</taxon>
        <taxon>Adinetidae</taxon>
        <taxon>Adineta</taxon>
    </lineage>
</organism>
<accession>A0A815XBH5</accession>
<sequence length="45" mass="5005">LKIPEEQVYVNETEILLEKSSSPLNISSSSVSLTLEHSTKSKEDN</sequence>
<dbReference type="EMBL" id="CAJNOG010005886">
    <property type="protein sequence ID" value="CAF1555395.1"/>
    <property type="molecule type" value="Genomic_DNA"/>
</dbReference>
<name>A0A815XBH5_9BILA</name>
<evidence type="ECO:0000256" key="1">
    <source>
        <dbReference type="SAM" id="MobiDB-lite"/>
    </source>
</evidence>
<proteinExistence type="predicted"/>
<dbReference type="AlphaFoldDB" id="A0A815XBH5"/>
<protein>
    <submittedName>
        <fullName evidence="2">Uncharacterized protein</fullName>
    </submittedName>
</protein>
<reference evidence="2" key="1">
    <citation type="submission" date="2021-02" db="EMBL/GenBank/DDBJ databases">
        <authorList>
            <person name="Nowell W R."/>
        </authorList>
    </citation>
    <scope>NUCLEOTIDE SEQUENCE</scope>
</reference>
<gene>
    <name evidence="2" type="ORF">JYZ213_LOCUS46565</name>
</gene>
<evidence type="ECO:0000313" key="3">
    <source>
        <dbReference type="Proteomes" id="UP000663845"/>
    </source>
</evidence>
<feature type="region of interest" description="Disordered" evidence="1">
    <location>
        <begin position="24"/>
        <end position="45"/>
    </location>
</feature>
<feature type="non-terminal residue" evidence="2">
    <location>
        <position position="1"/>
    </location>
</feature>
<comment type="caution">
    <text evidence="2">The sequence shown here is derived from an EMBL/GenBank/DDBJ whole genome shotgun (WGS) entry which is preliminary data.</text>
</comment>
<dbReference type="Proteomes" id="UP000663845">
    <property type="component" value="Unassembled WGS sequence"/>
</dbReference>
<feature type="compositionally biased region" description="Low complexity" evidence="1">
    <location>
        <begin position="24"/>
        <end position="36"/>
    </location>
</feature>